<accession>A0A6N7Z6L5</accession>
<dbReference type="PANTHER" id="PTHR36933:SF1">
    <property type="entry name" value="SLL0788 PROTEIN"/>
    <property type="match status" value="1"/>
</dbReference>
<protein>
    <submittedName>
        <fullName evidence="2">DUF305 domain-containing protein</fullName>
    </submittedName>
</protein>
<proteinExistence type="predicted"/>
<evidence type="ECO:0000313" key="3">
    <source>
        <dbReference type="Proteomes" id="UP000440096"/>
    </source>
</evidence>
<dbReference type="Pfam" id="PF03713">
    <property type="entry name" value="DUF305"/>
    <property type="match status" value="1"/>
</dbReference>
<dbReference type="InterPro" id="IPR012347">
    <property type="entry name" value="Ferritin-like"/>
</dbReference>
<evidence type="ECO:0000313" key="2">
    <source>
        <dbReference type="EMBL" id="MTD56564.1"/>
    </source>
</evidence>
<dbReference type="Proteomes" id="UP000440096">
    <property type="component" value="Unassembled WGS sequence"/>
</dbReference>
<organism evidence="2 3">
    <name type="scientific">Amycolatopsis pithecellobii</name>
    <dbReference type="NCBI Taxonomy" id="664692"/>
    <lineage>
        <taxon>Bacteria</taxon>
        <taxon>Bacillati</taxon>
        <taxon>Actinomycetota</taxon>
        <taxon>Actinomycetes</taxon>
        <taxon>Pseudonocardiales</taxon>
        <taxon>Pseudonocardiaceae</taxon>
        <taxon>Amycolatopsis</taxon>
    </lineage>
</organism>
<name>A0A6N7Z6L5_9PSEU</name>
<dbReference type="AlphaFoldDB" id="A0A6N7Z6L5"/>
<reference evidence="2 3" key="1">
    <citation type="submission" date="2019-11" db="EMBL/GenBank/DDBJ databases">
        <title>Draft genome of Amycolatopsis RM579.</title>
        <authorList>
            <person name="Duangmal K."/>
            <person name="Mingma R."/>
        </authorList>
    </citation>
    <scope>NUCLEOTIDE SEQUENCE [LARGE SCALE GENOMIC DNA]</scope>
    <source>
        <strain evidence="2 3">RM579</strain>
    </source>
</reference>
<dbReference type="InterPro" id="IPR005183">
    <property type="entry name" value="DUF305_CopM-like"/>
</dbReference>
<keyword evidence="3" id="KW-1185">Reference proteome</keyword>
<dbReference type="PANTHER" id="PTHR36933">
    <property type="entry name" value="SLL0788 PROTEIN"/>
    <property type="match status" value="1"/>
</dbReference>
<dbReference type="OrthoDB" id="26872at2"/>
<feature type="domain" description="DUF305" evidence="1">
    <location>
        <begin position="43"/>
        <end position="194"/>
    </location>
</feature>
<sequence>MSIAATGLVLAGCSNGDGSPHNGMSMMSSSAAPAPASAHNAADVTFAQAMIPHHQQAIEMAGLAASRSSNPKVKDLASRIQSAQDPEIQQMQTWLTQWGAAPSGMPSMPEMNHGSMPGASMPGMMTDTDMQKLQQAGGAQFDKMFLQMMVHHHQGAVEMAKTELAQGSNTDAKALARRIIDSQTAEITEMQQLLTTM</sequence>
<dbReference type="RefSeq" id="WP_154758778.1">
    <property type="nucleotide sequence ID" value="NZ_WMBA01000036.1"/>
</dbReference>
<dbReference type="Gene3D" id="1.20.1260.10">
    <property type="match status" value="1"/>
</dbReference>
<comment type="caution">
    <text evidence="2">The sequence shown here is derived from an EMBL/GenBank/DDBJ whole genome shotgun (WGS) entry which is preliminary data.</text>
</comment>
<dbReference type="EMBL" id="WMBA01000036">
    <property type="protein sequence ID" value="MTD56564.1"/>
    <property type="molecule type" value="Genomic_DNA"/>
</dbReference>
<evidence type="ECO:0000259" key="1">
    <source>
        <dbReference type="Pfam" id="PF03713"/>
    </source>
</evidence>
<gene>
    <name evidence="2" type="ORF">GKO32_21690</name>
</gene>